<dbReference type="InterPro" id="IPR003594">
    <property type="entry name" value="HATPase_dom"/>
</dbReference>
<reference evidence="7" key="1">
    <citation type="journal article" date="2021" name="PeerJ">
        <title>Extensive microbial diversity within the chicken gut microbiome revealed by metagenomics and culture.</title>
        <authorList>
            <person name="Gilroy R."/>
            <person name="Ravi A."/>
            <person name="Getino M."/>
            <person name="Pursley I."/>
            <person name="Horton D.L."/>
            <person name="Alikhan N.F."/>
            <person name="Baker D."/>
            <person name="Gharbi K."/>
            <person name="Hall N."/>
            <person name="Watson M."/>
            <person name="Adriaenssens E.M."/>
            <person name="Foster-Nyarko E."/>
            <person name="Jarju S."/>
            <person name="Secka A."/>
            <person name="Antonio M."/>
            <person name="Oren A."/>
            <person name="Chaudhuri R.R."/>
            <person name="La Ragione R."/>
            <person name="Hildebrand F."/>
            <person name="Pallen M.J."/>
        </authorList>
    </citation>
    <scope>NUCLEOTIDE SEQUENCE</scope>
    <source>
        <strain evidence="7">CHK195-6426</strain>
    </source>
</reference>
<dbReference type="InterPro" id="IPR050640">
    <property type="entry name" value="Bact_2-comp_sensor_kinase"/>
</dbReference>
<organism evidence="7 8">
    <name type="scientific">Candidatus Acetatifactor stercoripullorum</name>
    <dbReference type="NCBI Taxonomy" id="2838414"/>
    <lineage>
        <taxon>Bacteria</taxon>
        <taxon>Bacillati</taxon>
        <taxon>Bacillota</taxon>
        <taxon>Clostridia</taxon>
        <taxon>Lachnospirales</taxon>
        <taxon>Lachnospiraceae</taxon>
        <taxon>Acetatifactor</taxon>
    </lineage>
</organism>
<comment type="subcellular location">
    <subcellularLocation>
        <location evidence="1">Membrane</location>
    </subcellularLocation>
</comment>
<evidence type="ECO:0000256" key="4">
    <source>
        <dbReference type="ARBA" id="ARBA00022777"/>
    </source>
</evidence>
<dbReference type="EMBL" id="DXGH01000050">
    <property type="protein sequence ID" value="HIW81713.1"/>
    <property type="molecule type" value="Genomic_DNA"/>
</dbReference>
<dbReference type="CDD" id="cd06225">
    <property type="entry name" value="HAMP"/>
    <property type="match status" value="1"/>
</dbReference>
<keyword evidence="4 7" id="KW-0418">Kinase</keyword>
<dbReference type="InterPro" id="IPR010559">
    <property type="entry name" value="Sig_transdc_His_kin_internal"/>
</dbReference>
<dbReference type="Pfam" id="PF06580">
    <property type="entry name" value="His_kinase"/>
    <property type="match status" value="1"/>
</dbReference>
<keyword evidence="3" id="KW-0808">Transferase</keyword>
<reference evidence="7" key="2">
    <citation type="submission" date="2021-04" db="EMBL/GenBank/DDBJ databases">
        <authorList>
            <person name="Gilroy R."/>
        </authorList>
    </citation>
    <scope>NUCLEOTIDE SEQUENCE</scope>
    <source>
        <strain evidence="7">CHK195-6426</strain>
    </source>
</reference>
<dbReference type="PANTHER" id="PTHR34220:SF7">
    <property type="entry name" value="SENSOR HISTIDINE KINASE YPDA"/>
    <property type="match status" value="1"/>
</dbReference>
<evidence type="ECO:0000256" key="2">
    <source>
        <dbReference type="ARBA" id="ARBA00022553"/>
    </source>
</evidence>
<dbReference type="SUPFAM" id="SSF158472">
    <property type="entry name" value="HAMP domain-like"/>
    <property type="match status" value="1"/>
</dbReference>
<dbReference type="Gene3D" id="3.30.565.10">
    <property type="entry name" value="Histidine kinase-like ATPase, C-terminal domain"/>
    <property type="match status" value="1"/>
</dbReference>
<evidence type="ECO:0000256" key="1">
    <source>
        <dbReference type="ARBA" id="ARBA00004370"/>
    </source>
</evidence>
<dbReference type="PROSITE" id="PS50885">
    <property type="entry name" value="HAMP"/>
    <property type="match status" value="1"/>
</dbReference>
<sequence length="589" mass="67899">MKKNFKNCANSFQGRIVFMVMLGIFLIAVTVSTVVLAMSQDAFTETYGKSQEKVFEQVEKELNDLHESLQDMMSAIDSSWAFRLYLNGEEDLDNVQTFQNIYQMEKDLEQKKPADMERPSILVLGMNGKHYLSRTETISMSDADILQSDIVRLTIEEPERMHYTFSHGAFTATAMDSDVIIVSKALYFQESKEIYAVVLLTLTLDDMKKYYDYFTTDYTSLYLVDSQGIVICSDDRKAVGSRLETQWYRQAEDRGQNRFVVNTDEGNYTVMHRELSYLDCSLYGVTDNNLALDQLYNMPLLVMICVCIGILILTVCLIFTRQTIRPLSKLVQKMSMIRKGNFAEYMTVEGTNEVQELAATYNYMLDDIKNYIEELLKTQKEQRKSEIKALQMQINPHYIYNTLASIKWLVYQNNTEKTIQMMDAFISLLRNTISNADEFITISQEVENLKNYILINHTRYGEAVKVEFYVSQNCYDCLIPKMILQPFIENSFFHAFPSGRIGTIQILMGQKGKDLEICIEDDGIGMDQNKAEQVVRQETKKEHFSGIGIHNVQDRLRLLYGGDYGIRIESIKQAGTKVVITLPVRRQEA</sequence>
<accession>A0A9D1R734</accession>
<keyword evidence="5" id="KW-1133">Transmembrane helix</keyword>
<feature type="transmembrane region" description="Helical" evidence="5">
    <location>
        <begin position="298"/>
        <end position="319"/>
    </location>
</feature>
<dbReference type="InterPro" id="IPR036890">
    <property type="entry name" value="HATPase_C_sf"/>
</dbReference>
<feature type="transmembrane region" description="Helical" evidence="5">
    <location>
        <begin position="16"/>
        <end position="38"/>
    </location>
</feature>
<evidence type="ECO:0000259" key="6">
    <source>
        <dbReference type="PROSITE" id="PS50885"/>
    </source>
</evidence>
<dbReference type="GO" id="GO:0016020">
    <property type="term" value="C:membrane"/>
    <property type="evidence" value="ECO:0007669"/>
    <property type="project" value="UniProtKB-SubCell"/>
</dbReference>
<keyword evidence="5" id="KW-0812">Transmembrane</keyword>
<dbReference type="SMART" id="SM00304">
    <property type="entry name" value="HAMP"/>
    <property type="match status" value="1"/>
</dbReference>
<dbReference type="InterPro" id="IPR003660">
    <property type="entry name" value="HAMP_dom"/>
</dbReference>
<dbReference type="GO" id="GO:0000155">
    <property type="term" value="F:phosphorelay sensor kinase activity"/>
    <property type="evidence" value="ECO:0007669"/>
    <property type="project" value="InterPro"/>
</dbReference>
<evidence type="ECO:0000256" key="5">
    <source>
        <dbReference type="SAM" id="Phobius"/>
    </source>
</evidence>
<keyword evidence="5" id="KW-0472">Membrane</keyword>
<name>A0A9D1R734_9FIRM</name>
<evidence type="ECO:0000256" key="3">
    <source>
        <dbReference type="ARBA" id="ARBA00022679"/>
    </source>
</evidence>
<dbReference type="Pfam" id="PF00672">
    <property type="entry name" value="HAMP"/>
    <property type="match status" value="1"/>
</dbReference>
<dbReference type="SUPFAM" id="SSF55874">
    <property type="entry name" value="ATPase domain of HSP90 chaperone/DNA topoisomerase II/histidine kinase"/>
    <property type="match status" value="1"/>
</dbReference>
<evidence type="ECO:0000313" key="8">
    <source>
        <dbReference type="Proteomes" id="UP000824265"/>
    </source>
</evidence>
<dbReference type="AlphaFoldDB" id="A0A9D1R734"/>
<proteinExistence type="predicted"/>
<dbReference type="Gene3D" id="6.10.340.10">
    <property type="match status" value="1"/>
</dbReference>
<protein>
    <submittedName>
        <fullName evidence="7">Sensor histidine kinase</fullName>
    </submittedName>
</protein>
<dbReference type="Pfam" id="PF02518">
    <property type="entry name" value="HATPase_c"/>
    <property type="match status" value="1"/>
</dbReference>
<gene>
    <name evidence="7" type="ORF">H9742_09400</name>
</gene>
<keyword evidence="2" id="KW-0597">Phosphoprotein</keyword>
<dbReference type="Proteomes" id="UP000824265">
    <property type="component" value="Unassembled WGS sequence"/>
</dbReference>
<evidence type="ECO:0000313" key="7">
    <source>
        <dbReference type="EMBL" id="HIW81713.1"/>
    </source>
</evidence>
<feature type="domain" description="HAMP" evidence="6">
    <location>
        <begin position="321"/>
        <end position="373"/>
    </location>
</feature>
<comment type="caution">
    <text evidence="7">The sequence shown here is derived from an EMBL/GenBank/DDBJ whole genome shotgun (WGS) entry which is preliminary data.</text>
</comment>
<dbReference type="PANTHER" id="PTHR34220">
    <property type="entry name" value="SENSOR HISTIDINE KINASE YPDA"/>
    <property type="match status" value="1"/>
</dbReference>